<keyword evidence="3" id="KW-0808">Transferase</keyword>
<dbReference type="EMBL" id="CP000804">
    <property type="protein sequence ID" value="ABU59695.1"/>
    <property type="molecule type" value="Genomic_DNA"/>
</dbReference>
<dbReference type="SUPFAM" id="SSF53448">
    <property type="entry name" value="Nucleotide-diphospho-sugar transferases"/>
    <property type="match status" value="1"/>
</dbReference>
<dbReference type="Pfam" id="PF00535">
    <property type="entry name" value="Glycos_transf_2"/>
    <property type="match status" value="1"/>
</dbReference>
<dbReference type="Pfam" id="PF08241">
    <property type="entry name" value="Methyltransf_11"/>
    <property type="match status" value="1"/>
</dbReference>
<dbReference type="InterPro" id="IPR001173">
    <property type="entry name" value="Glyco_trans_2-like"/>
</dbReference>
<proteinExistence type="predicted"/>
<reference evidence="3 4" key="1">
    <citation type="submission" date="2007-08" db="EMBL/GenBank/DDBJ databases">
        <title>Complete sequence of Roseiflexus castenholzii DSM 13941.</title>
        <authorList>
            <consortium name="US DOE Joint Genome Institute"/>
            <person name="Copeland A."/>
            <person name="Lucas S."/>
            <person name="Lapidus A."/>
            <person name="Barry K."/>
            <person name="Glavina del Rio T."/>
            <person name="Dalin E."/>
            <person name="Tice H."/>
            <person name="Pitluck S."/>
            <person name="Thompson L.S."/>
            <person name="Brettin T."/>
            <person name="Bruce D."/>
            <person name="Detter J.C."/>
            <person name="Han C."/>
            <person name="Tapia R."/>
            <person name="Schmutz J."/>
            <person name="Larimer F."/>
            <person name="Land M."/>
            <person name="Hauser L."/>
            <person name="Kyrpides N."/>
            <person name="Mikhailova N."/>
            <person name="Bryant D.A."/>
            <person name="Hanada S."/>
            <person name="Tsukatani Y."/>
            <person name="Richardson P."/>
        </authorList>
    </citation>
    <scope>NUCLEOTIDE SEQUENCE [LARGE SCALE GENOMIC DNA]</scope>
    <source>
        <strain evidence="4">DSM 13941 / HLO8</strain>
    </source>
</reference>
<dbReference type="PANTHER" id="PTHR43685">
    <property type="entry name" value="GLYCOSYLTRANSFERASE"/>
    <property type="match status" value="1"/>
</dbReference>
<dbReference type="PANTHER" id="PTHR43685:SF14">
    <property type="entry name" value="GLYCOSYLTRANSFERASE 2-LIKE DOMAIN-CONTAINING PROTEIN"/>
    <property type="match status" value="1"/>
</dbReference>
<dbReference type="InterPro" id="IPR029063">
    <property type="entry name" value="SAM-dependent_MTases_sf"/>
</dbReference>
<dbReference type="Gene3D" id="3.90.550.10">
    <property type="entry name" value="Spore Coat Polysaccharide Biosynthesis Protein SpsA, Chain A"/>
    <property type="match status" value="1"/>
</dbReference>
<keyword evidence="4" id="KW-1185">Reference proteome</keyword>
<dbReference type="STRING" id="383372.Rcas_3646"/>
<dbReference type="InterPro" id="IPR013216">
    <property type="entry name" value="Methyltransf_11"/>
</dbReference>
<dbReference type="KEGG" id="rca:Rcas_3646"/>
<dbReference type="eggNOG" id="COG1216">
    <property type="taxonomic scope" value="Bacteria"/>
</dbReference>
<dbReference type="CAZy" id="GT2">
    <property type="family name" value="Glycosyltransferase Family 2"/>
</dbReference>
<dbReference type="eggNOG" id="COG2227">
    <property type="taxonomic scope" value="Bacteria"/>
</dbReference>
<evidence type="ECO:0000313" key="4">
    <source>
        <dbReference type="Proteomes" id="UP000000263"/>
    </source>
</evidence>
<dbReference type="GO" id="GO:0008757">
    <property type="term" value="F:S-adenosylmethionine-dependent methyltransferase activity"/>
    <property type="evidence" value="ECO:0007669"/>
    <property type="project" value="InterPro"/>
</dbReference>
<dbReference type="SUPFAM" id="SSF53335">
    <property type="entry name" value="S-adenosyl-L-methionine-dependent methyltransferases"/>
    <property type="match status" value="1"/>
</dbReference>
<accession>A7NQ49</accession>
<dbReference type="RefSeq" id="WP_012122118.1">
    <property type="nucleotide sequence ID" value="NC_009767.1"/>
</dbReference>
<dbReference type="InterPro" id="IPR029044">
    <property type="entry name" value="Nucleotide-diphossugar_trans"/>
</dbReference>
<name>A7NQ49_ROSCS</name>
<dbReference type="OrthoDB" id="5291101at2"/>
<dbReference type="InterPro" id="IPR050834">
    <property type="entry name" value="Glycosyltransf_2"/>
</dbReference>
<dbReference type="AlphaFoldDB" id="A7NQ49"/>
<dbReference type="Proteomes" id="UP000000263">
    <property type="component" value="Chromosome"/>
</dbReference>
<evidence type="ECO:0000259" key="1">
    <source>
        <dbReference type="Pfam" id="PF00535"/>
    </source>
</evidence>
<dbReference type="Gene3D" id="3.40.50.150">
    <property type="entry name" value="Vaccinia Virus protein VP39"/>
    <property type="match status" value="1"/>
</dbReference>
<dbReference type="HOGENOM" id="CLU_537332_0_0_0"/>
<feature type="domain" description="Methyltransferase type 11" evidence="2">
    <location>
        <begin position="392"/>
        <end position="441"/>
    </location>
</feature>
<dbReference type="CDD" id="cd00761">
    <property type="entry name" value="Glyco_tranf_GTA_type"/>
    <property type="match status" value="1"/>
</dbReference>
<sequence length="507" mass="58057">MTSPLVSIIIRARNEAPALRRLLPLLQSQEVDFPFDIWLLDNDSQDESATLARAYGLRYHHIPRGGFNYAAALNLGASLAEGEFIVSLSAHCFPQRSDWLAALVAPLRADRNVVAAYGRQVIDPQSGAFEAHGNAELFPADARQPKIVAFSNANSAIRRDYLLIHPFNPAIKILEDHLFYLEIAGDFDVVYVPEAVVLHEHDRFSWRYYVRRWILEGWSFYFLTRHRGLPSPYIPQRLVSLRRLLFIYPRIAVAYARRGRWAPALRAIPFFWLRDLIWLASFVRARLLHPVMAQTDTALLLRTNRFLRRQAMQQSRMTLPDAPLDWREEWQLKADWGFIRRNIADFIRLCHERGLFASPLLEVGASGQNDYLAEWYDMRTSNLASNLHSADMALDMEDMRQIADNSLGSILCSEVIEHVRHPERAIAEAFRVLRPGGTLIITTPYNIVIHNTPEDGGFHGRNFTPQGLELILREAGFDIVLLETRGATEMRRRLMPSNVFAVARKPG</sequence>
<evidence type="ECO:0000259" key="2">
    <source>
        <dbReference type="Pfam" id="PF08241"/>
    </source>
</evidence>
<evidence type="ECO:0000313" key="3">
    <source>
        <dbReference type="EMBL" id="ABU59695.1"/>
    </source>
</evidence>
<gene>
    <name evidence="3" type="ordered locus">Rcas_3646</name>
</gene>
<protein>
    <submittedName>
        <fullName evidence="3">Glycosyl transferase family 2</fullName>
    </submittedName>
</protein>
<feature type="domain" description="Glycosyltransferase 2-like" evidence="1">
    <location>
        <begin position="7"/>
        <end position="161"/>
    </location>
</feature>
<organism evidence="3 4">
    <name type="scientific">Roseiflexus castenholzii (strain DSM 13941 / HLO8)</name>
    <dbReference type="NCBI Taxonomy" id="383372"/>
    <lineage>
        <taxon>Bacteria</taxon>
        <taxon>Bacillati</taxon>
        <taxon>Chloroflexota</taxon>
        <taxon>Chloroflexia</taxon>
        <taxon>Chloroflexales</taxon>
        <taxon>Roseiflexineae</taxon>
        <taxon>Roseiflexaceae</taxon>
        <taxon>Roseiflexus</taxon>
    </lineage>
</organism>